<dbReference type="STRING" id="1314783.A0A165P2I5"/>
<dbReference type="AlphaFoldDB" id="A0A165P2I5"/>
<organism evidence="3 4">
    <name type="scientific">Daedalea quercina L-15889</name>
    <dbReference type="NCBI Taxonomy" id="1314783"/>
    <lineage>
        <taxon>Eukaryota</taxon>
        <taxon>Fungi</taxon>
        <taxon>Dikarya</taxon>
        <taxon>Basidiomycota</taxon>
        <taxon>Agaricomycotina</taxon>
        <taxon>Agaricomycetes</taxon>
        <taxon>Polyporales</taxon>
        <taxon>Fomitopsis</taxon>
    </lineage>
</organism>
<keyword evidence="4" id="KW-1185">Reference proteome</keyword>
<feature type="compositionally biased region" description="Low complexity" evidence="1">
    <location>
        <begin position="258"/>
        <end position="273"/>
    </location>
</feature>
<proteinExistence type="predicted"/>
<dbReference type="Gene3D" id="3.30.710.10">
    <property type="entry name" value="Potassium Channel Kv1.1, Chain A"/>
    <property type="match status" value="1"/>
</dbReference>
<dbReference type="Proteomes" id="UP000076727">
    <property type="component" value="Unassembled WGS sequence"/>
</dbReference>
<feature type="region of interest" description="Disordered" evidence="1">
    <location>
        <begin position="238"/>
        <end position="287"/>
    </location>
</feature>
<dbReference type="OrthoDB" id="6359943at2759"/>
<evidence type="ECO:0000256" key="1">
    <source>
        <dbReference type="SAM" id="MobiDB-lite"/>
    </source>
</evidence>
<dbReference type="InterPro" id="IPR000210">
    <property type="entry name" value="BTB/POZ_dom"/>
</dbReference>
<name>A0A165P2I5_9APHY</name>
<evidence type="ECO:0000313" key="3">
    <source>
        <dbReference type="EMBL" id="KZT67680.1"/>
    </source>
</evidence>
<feature type="compositionally biased region" description="Low complexity" evidence="1">
    <location>
        <begin position="673"/>
        <end position="687"/>
    </location>
</feature>
<feature type="compositionally biased region" description="Low complexity" evidence="1">
    <location>
        <begin position="133"/>
        <end position="145"/>
    </location>
</feature>
<evidence type="ECO:0000313" key="4">
    <source>
        <dbReference type="Proteomes" id="UP000076727"/>
    </source>
</evidence>
<feature type="region of interest" description="Disordered" evidence="1">
    <location>
        <begin position="472"/>
        <end position="492"/>
    </location>
</feature>
<feature type="region of interest" description="Disordered" evidence="1">
    <location>
        <begin position="125"/>
        <end position="158"/>
    </location>
</feature>
<dbReference type="InterPro" id="IPR011333">
    <property type="entry name" value="SKP1/BTB/POZ_sf"/>
</dbReference>
<feature type="region of interest" description="Disordered" evidence="1">
    <location>
        <begin position="317"/>
        <end position="353"/>
    </location>
</feature>
<feature type="domain" description="BTB" evidence="2">
    <location>
        <begin position="33"/>
        <end position="108"/>
    </location>
</feature>
<feature type="compositionally biased region" description="Pro residues" evidence="1">
    <location>
        <begin position="274"/>
        <end position="285"/>
    </location>
</feature>
<accession>A0A165P2I5</accession>
<dbReference type="PANTHER" id="PTHR47369:SF1">
    <property type="entry name" value="BTB_POZ DOMAIN-CONTAINING PROTEIN"/>
    <property type="match status" value="1"/>
</dbReference>
<sequence>MAGSLAVASPTRGASPADLQNHLYQSFLARKTADVALRIRGSWHAIYRLHRVVLIQAGYFQSLFTAGFSESKSKLWGRHTELDVIDIVLDDPNITRAGEACIARLYGGGPPLHLSPDLVPTPSQPLTPAFNLPSSSSSSSSIPTPSFSPSPTPSGHQPATPRFLLSLLATASFLGMPAAAAHALQLILASVGPYTAVRYLNFAVGKGIGPADEVWAGAGEDSAAVGLEGVAEVTITGALADPHPSSPEPSPAFKKEAPSSPRSDSSSMDLAPASPTPEPPHPPEPQYYYGAVSDKVGEAAACWLARWGADILAEGKEKGARKRGLTAPPRFVSPEGAGRGKERVGGADGAERAAEGQGAVPVVWRRGDLSARWVRGLLSSDALFVRGERERYDMAKAVVELRRGVPPDEQAEEREWEELFRTGIYYENMSLDDMMTISRDVSPSTDQPYVPLAVLQSAHWNQDVLRHRITARPRGAPSSPSPPLSPSARDKELGLGVSGADLQKETADGAWYPVPCDSSVRIGDSTGVEGANTEQQLLELVSPPALDASRKGTRTCEENFFGLQQQRYSAAAACASAYAHGDGASRFTPHPPFRFCVEFWDVDTLKEKSRLHSHTVWYAGSLYNVYVQVVRKKGVQLGVYLHRQSSVDPLPPCSAPALPSAGGRTAAQLAAHSGRPASSSVSGSIVSPPRPHSSHSTTVGYSSSGLPILPLSRSTTPVSSPASAGLASSLPSSSSSSSILGASAGQAQAQVLTLPNTAPASAPQQPYRDPRPAVSAYFAIACASATGASLTRFTSAPDMFSVSQSWGWKSSSLRTDEYLELGGDGMPRSAASAPARREVSLRATVVLGVV</sequence>
<reference evidence="3 4" key="1">
    <citation type="journal article" date="2016" name="Mol. Biol. Evol.">
        <title>Comparative Genomics of Early-Diverging Mushroom-Forming Fungi Provides Insights into the Origins of Lignocellulose Decay Capabilities.</title>
        <authorList>
            <person name="Nagy L.G."/>
            <person name="Riley R."/>
            <person name="Tritt A."/>
            <person name="Adam C."/>
            <person name="Daum C."/>
            <person name="Floudas D."/>
            <person name="Sun H."/>
            <person name="Yadav J.S."/>
            <person name="Pangilinan J."/>
            <person name="Larsson K.H."/>
            <person name="Matsuura K."/>
            <person name="Barry K."/>
            <person name="Labutti K."/>
            <person name="Kuo R."/>
            <person name="Ohm R.A."/>
            <person name="Bhattacharya S.S."/>
            <person name="Shirouzu T."/>
            <person name="Yoshinaga Y."/>
            <person name="Martin F.M."/>
            <person name="Grigoriev I.V."/>
            <person name="Hibbett D.S."/>
        </authorList>
    </citation>
    <scope>NUCLEOTIDE SEQUENCE [LARGE SCALE GENOMIC DNA]</scope>
    <source>
        <strain evidence="3 4">L-15889</strain>
    </source>
</reference>
<feature type="compositionally biased region" description="Basic and acidic residues" evidence="1">
    <location>
        <begin position="338"/>
        <end position="353"/>
    </location>
</feature>
<feature type="region of interest" description="Disordered" evidence="1">
    <location>
        <begin position="651"/>
        <end position="702"/>
    </location>
</feature>
<evidence type="ECO:0000259" key="2">
    <source>
        <dbReference type="PROSITE" id="PS50097"/>
    </source>
</evidence>
<dbReference type="PANTHER" id="PTHR47369">
    <property type="entry name" value="BTB/POZ DOMAIN-CONTAINING PROTEIN"/>
    <property type="match status" value="1"/>
</dbReference>
<gene>
    <name evidence="3" type="ORF">DAEQUDRAFT_672979</name>
</gene>
<dbReference type="PROSITE" id="PS50097">
    <property type="entry name" value="BTB"/>
    <property type="match status" value="1"/>
</dbReference>
<protein>
    <recommendedName>
        <fullName evidence="2">BTB domain-containing protein</fullName>
    </recommendedName>
</protein>
<dbReference type="EMBL" id="KV429074">
    <property type="protein sequence ID" value="KZT67680.1"/>
    <property type="molecule type" value="Genomic_DNA"/>
</dbReference>